<protein>
    <submittedName>
        <fullName evidence="3">Uncharacterized protein</fullName>
    </submittedName>
</protein>
<evidence type="ECO:0000256" key="2">
    <source>
        <dbReference type="SAM" id="SignalP"/>
    </source>
</evidence>
<name>A0ABU0TKK4_9FLAO</name>
<gene>
    <name evidence="3" type="ORF">QE404_002736</name>
</gene>
<keyword evidence="2" id="KW-0732">Signal</keyword>
<organism evidence="3 4">
    <name type="scientific">Chryseobacterium camelliae</name>
    <dbReference type="NCBI Taxonomy" id="1265445"/>
    <lineage>
        <taxon>Bacteria</taxon>
        <taxon>Pseudomonadati</taxon>
        <taxon>Bacteroidota</taxon>
        <taxon>Flavobacteriia</taxon>
        <taxon>Flavobacteriales</taxon>
        <taxon>Weeksellaceae</taxon>
        <taxon>Chryseobacterium group</taxon>
        <taxon>Chryseobacterium</taxon>
    </lineage>
</organism>
<evidence type="ECO:0000313" key="3">
    <source>
        <dbReference type="EMBL" id="MDQ1097589.1"/>
    </source>
</evidence>
<evidence type="ECO:0000256" key="1">
    <source>
        <dbReference type="SAM" id="MobiDB-lite"/>
    </source>
</evidence>
<proteinExistence type="predicted"/>
<dbReference type="RefSeq" id="WP_307451218.1">
    <property type="nucleotide sequence ID" value="NZ_JAUTAL010000001.1"/>
</dbReference>
<evidence type="ECO:0000313" key="4">
    <source>
        <dbReference type="Proteomes" id="UP001225072"/>
    </source>
</evidence>
<dbReference type="EMBL" id="JAUTAL010000001">
    <property type="protein sequence ID" value="MDQ1097589.1"/>
    <property type="molecule type" value="Genomic_DNA"/>
</dbReference>
<feature type="region of interest" description="Disordered" evidence="1">
    <location>
        <begin position="26"/>
        <end position="46"/>
    </location>
</feature>
<reference evidence="3 4" key="1">
    <citation type="submission" date="2023-07" db="EMBL/GenBank/DDBJ databases">
        <title>Functional and genomic diversity of the sorghum phyllosphere microbiome.</title>
        <authorList>
            <person name="Shade A."/>
        </authorList>
    </citation>
    <scope>NUCLEOTIDE SEQUENCE [LARGE SCALE GENOMIC DNA]</scope>
    <source>
        <strain evidence="3 4">SORGH_AS_1064</strain>
    </source>
</reference>
<sequence length="111" mass="11717">MKKIILVAALGIAGLASAKNIDVKKDKNDEKIEKKSKDTKSSEESEALKMQCMQVGMLVWCTNEVVSDTVCWGEGSGTSTYEQAVSDSIHNSQLLTEFTCGAGTGSGPGGN</sequence>
<dbReference type="Proteomes" id="UP001225072">
    <property type="component" value="Unassembled WGS sequence"/>
</dbReference>
<comment type="caution">
    <text evidence="3">The sequence shown here is derived from an EMBL/GenBank/DDBJ whole genome shotgun (WGS) entry which is preliminary data.</text>
</comment>
<feature type="signal peptide" evidence="2">
    <location>
        <begin position="1"/>
        <end position="18"/>
    </location>
</feature>
<accession>A0ABU0TKK4</accession>
<feature type="chain" id="PRO_5046824572" evidence="2">
    <location>
        <begin position="19"/>
        <end position="111"/>
    </location>
</feature>
<keyword evidence="4" id="KW-1185">Reference proteome</keyword>